<name>A0ABM1LLI4_PRUMU</name>
<reference evidence="2" key="1">
    <citation type="journal article" date="2012" name="Nat. Commun.">
        <title>The genome of Prunus mume.</title>
        <authorList>
            <person name="Zhang Q."/>
            <person name="Chen W."/>
            <person name="Sun L."/>
            <person name="Zhao F."/>
            <person name="Huang B."/>
            <person name="Yang W."/>
            <person name="Tao Y."/>
            <person name="Wang J."/>
            <person name="Yuan Z."/>
            <person name="Fan G."/>
            <person name="Xing Z."/>
            <person name="Han C."/>
            <person name="Pan H."/>
            <person name="Zhong X."/>
            <person name="Shi W."/>
            <person name="Liang X."/>
            <person name="Du D."/>
            <person name="Sun F."/>
            <person name="Xu Z."/>
            <person name="Hao R."/>
            <person name="Lv T."/>
            <person name="Lv Y."/>
            <person name="Zheng Z."/>
            <person name="Sun M."/>
            <person name="Luo L."/>
            <person name="Cai M."/>
            <person name="Gao Y."/>
            <person name="Wang J."/>
            <person name="Yin Y."/>
            <person name="Xu X."/>
            <person name="Cheng T."/>
            <person name="Wang J."/>
        </authorList>
    </citation>
    <scope>NUCLEOTIDE SEQUENCE [LARGE SCALE GENOMIC DNA]</scope>
</reference>
<evidence type="ECO:0000313" key="3">
    <source>
        <dbReference type="RefSeq" id="XP_016648261.1"/>
    </source>
</evidence>
<sequence>MSNGMSREERDTQAYDQSPSKWKRLDYVLAQCNLCIMEQEKYAEAAQDESWLKAMQDELSMIEKNGTWVLVDKPTEKLVIGVEWVYKTKLNLDGSVQKNKARLVAKGYAQKPGLDYNETYAPVARLDTIRTLIALALRKTGNYINLM</sequence>
<evidence type="ECO:0000259" key="1">
    <source>
        <dbReference type="Pfam" id="PF07727"/>
    </source>
</evidence>
<keyword evidence="2" id="KW-1185">Reference proteome</keyword>
<dbReference type="Pfam" id="PF07727">
    <property type="entry name" value="RVT_2"/>
    <property type="match status" value="1"/>
</dbReference>
<organism evidence="2 3">
    <name type="scientific">Prunus mume</name>
    <name type="common">Japanese apricot</name>
    <name type="synonym">Armeniaca mume</name>
    <dbReference type="NCBI Taxonomy" id="102107"/>
    <lineage>
        <taxon>Eukaryota</taxon>
        <taxon>Viridiplantae</taxon>
        <taxon>Streptophyta</taxon>
        <taxon>Embryophyta</taxon>
        <taxon>Tracheophyta</taxon>
        <taxon>Spermatophyta</taxon>
        <taxon>Magnoliopsida</taxon>
        <taxon>eudicotyledons</taxon>
        <taxon>Gunneridae</taxon>
        <taxon>Pentapetalae</taxon>
        <taxon>rosids</taxon>
        <taxon>fabids</taxon>
        <taxon>Rosales</taxon>
        <taxon>Rosaceae</taxon>
        <taxon>Amygdaloideae</taxon>
        <taxon>Amygdaleae</taxon>
        <taxon>Prunus</taxon>
    </lineage>
</organism>
<proteinExistence type="predicted"/>
<feature type="domain" description="Reverse transcriptase Ty1/copia-type" evidence="1">
    <location>
        <begin position="65"/>
        <end position="138"/>
    </location>
</feature>
<protein>
    <submittedName>
        <fullName evidence="3">Uncharacterized mitochondrial protein AtMg00820-like</fullName>
    </submittedName>
</protein>
<dbReference type="RefSeq" id="XP_016648261.1">
    <property type="nucleotide sequence ID" value="XM_016792775.1"/>
</dbReference>
<reference evidence="3" key="2">
    <citation type="submission" date="2025-08" db="UniProtKB">
        <authorList>
            <consortium name="RefSeq"/>
        </authorList>
    </citation>
    <scope>IDENTIFICATION</scope>
</reference>
<dbReference type="Proteomes" id="UP000694861">
    <property type="component" value="Linkage group LG3"/>
</dbReference>
<accession>A0ABM1LLI4</accession>
<dbReference type="GeneID" id="107880694"/>
<gene>
    <name evidence="3" type="primary">LOC107880694</name>
</gene>
<dbReference type="InterPro" id="IPR013103">
    <property type="entry name" value="RVT_2"/>
</dbReference>
<evidence type="ECO:0000313" key="2">
    <source>
        <dbReference type="Proteomes" id="UP000694861"/>
    </source>
</evidence>